<evidence type="ECO:0000256" key="10">
    <source>
        <dbReference type="SAM" id="MobiDB-lite"/>
    </source>
</evidence>
<evidence type="ECO:0000313" key="13">
    <source>
        <dbReference type="EMBL" id="MPA71712.1"/>
    </source>
</evidence>
<evidence type="ECO:0000256" key="2">
    <source>
        <dbReference type="ARBA" id="ARBA00022763"/>
    </source>
</evidence>
<dbReference type="PANTHER" id="PTHR47642">
    <property type="entry name" value="ATP-DEPENDENT DNA HELICASE"/>
    <property type="match status" value="1"/>
</dbReference>
<feature type="region of interest" description="Disordered" evidence="10">
    <location>
        <begin position="24"/>
        <end position="43"/>
    </location>
</feature>
<keyword evidence="2 9" id="KW-0227">DNA damage</keyword>
<dbReference type="GO" id="GO:0016887">
    <property type="term" value="F:ATP hydrolysis activity"/>
    <property type="evidence" value="ECO:0007669"/>
    <property type="project" value="RHEA"/>
</dbReference>
<feature type="domain" description="DNA helicase Pif1-like 2B" evidence="12">
    <location>
        <begin position="311"/>
        <end position="349"/>
    </location>
</feature>
<comment type="cofactor">
    <cofactor evidence="9">
        <name>Mg(2+)</name>
        <dbReference type="ChEBI" id="CHEBI:18420"/>
    </cofactor>
</comment>
<dbReference type="GO" id="GO:0006310">
    <property type="term" value="P:DNA recombination"/>
    <property type="evidence" value="ECO:0007669"/>
    <property type="project" value="UniProtKB-KW"/>
</dbReference>
<dbReference type="GO" id="GO:0000723">
    <property type="term" value="P:telomere maintenance"/>
    <property type="evidence" value="ECO:0007669"/>
    <property type="project" value="InterPro"/>
</dbReference>
<keyword evidence="8" id="KW-0413">Isomerase</keyword>
<evidence type="ECO:0000256" key="3">
    <source>
        <dbReference type="ARBA" id="ARBA00022801"/>
    </source>
</evidence>
<dbReference type="Gene3D" id="3.40.50.300">
    <property type="entry name" value="P-loop containing nucleotide triphosphate hydrolases"/>
    <property type="match status" value="1"/>
</dbReference>
<gene>
    <name evidence="13" type="ORF">Din_041153</name>
</gene>
<dbReference type="EMBL" id="GHES01041153">
    <property type="protein sequence ID" value="MPA71712.1"/>
    <property type="molecule type" value="Transcribed_RNA"/>
</dbReference>
<dbReference type="GO" id="GO:0005524">
    <property type="term" value="F:ATP binding"/>
    <property type="evidence" value="ECO:0007669"/>
    <property type="project" value="UniProtKB-KW"/>
</dbReference>
<dbReference type="GO" id="GO:0006281">
    <property type="term" value="P:DNA repair"/>
    <property type="evidence" value="ECO:0007669"/>
    <property type="project" value="UniProtKB-KW"/>
</dbReference>
<protein>
    <recommendedName>
        <fullName evidence="9">ATP-dependent DNA helicase</fullName>
        <ecNumber evidence="9">5.6.2.3</ecNumber>
    </recommendedName>
</protein>
<feature type="domain" description="DNA helicase Pif1-like DEAD-box helicase" evidence="11">
    <location>
        <begin position="45"/>
        <end position="239"/>
    </location>
</feature>
<dbReference type="InterPro" id="IPR027417">
    <property type="entry name" value="P-loop_NTPase"/>
</dbReference>
<evidence type="ECO:0000259" key="12">
    <source>
        <dbReference type="Pfam" id="PF21530"/>
    </source>
</evidence>
<evidence type="ECO:0000256" key="6">
    <source>
        <dbReference type="ARBA" id="ARBA00023125"/>
    </source>
</evidence>
<keyword evidence="7 9" id="KW-0234">DNA repair</keyword>
<organism evidence="13">
    <name type="scientific">Davidia involucrata</name>
    <name type="common">Dove tree</name>
    <dbReference type="NCBI Taxonomy" id="16924"/>
    <lineage>
        <taxon>Eukaryota</taxon>
        <taxon>Viridiplantae</taxon>
        <taxon>Streptophyta</taxon>
        <taxon>Embryophyta</taxon>
        <taxon>Tracheophyta</taxon>
        <taxon>Spermatophyta</taxon>
        <taxon>Magnoliopsida</taxon>
        <taxon>eudicotyledons</taxon>
        <taxon>Gunneridae</taxon>
        <taxon>Pentapetalae</taxon>
        <taxon>asterids</taxon>
        <taxon>Cornales</taxon>
        <taxon>Nyssaceae</taxon>
        <taxon>Davidia</taxon>
    </lineage>
</organism>
<sequence length="522" mass="58501">MKLLSSAFAAYRYFSTKTTKWTQSSFKNKKNDPTKPRRSRSIKWTDQQSQVLDAISSGKSVFVTGSAGTGKTILVQHITKSLNKMHGPSRVFVTASTGVAACALKGQTLHSFAGVGGLAQADPQTLLNRVISDRKAYGRWNRVKALVIDEISMVDADFFDKLEYIAREARDGSENKAWGGIQLVVSGDFFQLPPIVNQQKSQGKEFAFEADCWNSSFDVQVELTTIFRQSDAQLIKLLQGIRRGEIDPEDLQLLEQRCLETEQISSVLQLYPMNEDVNRVNKKQLESLNGEIFVYRALDSGEDPWKRQLKHGIAPDELELSVGARVMLSKNLNPWRKLVNGSTGTVVEFIWSDDMDDVEDMCEDAALPVVKFDSGPELVIDPDTWVVMEGEKVVAKRKQIPLVLAWALSIHKCQGMTLDSLHTDLSRAFGCGMVYVVLSRLRSLNGLQLSGFDPSKIKAHPKVLQFYQSFASEQDKQGEDDGANRNKSSSSTLLDVSDTVTCGGTKYHNYFFKFQYKYRKEN</sequence>
<reference evidence="13" key="1">
    <citation type="submission" date="2019-08" db="EMBL/GenBank/DDBJ databases">
        <title>Reference gene set and small RNA set construction with multiple tissues from Davidia involucrata Baill.</title>
        <authorList>
            <person name="Yang H."/>
            <person name="Zhou C."/>
            <person name="Li G."/>
            <person name="Wang J."/>
            <person name="Gao P."/>
            <person name="Wang M."/>
            <person name="Wang R."/>
            <person name="Zhao Y."/>
        </authorList>
    </citation>
    <scope>NUCLEOTIDE SEQUENCE</scope>
    <source>
        <tissue evidence="13">Mixed with DoveR01_LX</tissue>
    </source>
</reference>
<accession>A0A5B7BS78</accession>
<evidence type="ECO:0000256" key="4">
    <source>
        <dbReference type="ARBA" id="ARBA00022806"/>
    </source>
</evidence>
<keyword evidence="9" id="KW-0233">DNA recombination</keyword>
<evidence type="ECO:0000256" key="7">
    <source>
        <dbReference type="ARBA" id="ARBA00023204"/>
    </source>
</evidence>
<dbReference type="SUPFAM" id="SSF52540">
    <property type="entry name" value="P-loop containing nucleoside triphosphate hydrolases"/>
    <property type="match status" value="2"/>
</dbReference>
<dbReference type="CDD" id="cd18037">
    <property type="entry name" value="DEXSc_Pif1_like"/>
    <property type="match status" value="1"/>
</dbReference>
<dbReference type="InterPro" id="IPR049163">
    <property type="entry name" value="Pif1-like_2B_dom"/>
</dbReference>
<comment type="catalytic activity">
    <reaction evidence="9">
        <text>ATP + H2O = ADP + phosphate + H(+)</text>
        <dbReference type="Rhea" id="RHEA:13065"/>
        <dbReference type="ChEBI" id="CHEBI:15377"/>
        <dbReference type="ChEBI" id="CHEBI:15378"/>
        <dbReference type="ChEBI" id="CHEBI:30616"/>
        <dbReference type="ChEBI" id="CHEBI:43474"/>
        <dbReference type="ChEBI" id="CHEBI:456216"/>
        <dbReference type="EC" id="5.6.2.3"/>
    </reaction>
</comment>
<keyword evidence="4 9" id="KW-0347">Helicase</keyword>
<dbReference type="PANTHER" id="PTHR47642:SF5">
    <property type="entry name" value="ATP-DEPENDENT DNA HELICASE"/>
    <property type="match status" value="1"/>
</dbReference>
<dbReference type="EC" id="5.6.2.3" evidence="9"/>
<keyword evidence="1 9" id="KW-0547">Nucleotide-binding</keyword>
<dbReference type="CDD" id="cd18809">
    <property type="entry name" value="SF1_C_RecD"/>
    <property type="match status" value="1"/>
</dbReference>
<keyword evidence="5 9" id="KW-0067">ATP-binding</keyword>
<dbReference type="GO" id="GO:0043139">
    <property type="term" value="F:5'-3' DNA helicase activity"/>
    <property type="evidence" value="ECO:0007669"/>
    <property type="project" value="UniProtKB-EC"/>
</dbReference>
<dbReference type="InterPro" id="IPR010285">
    <property type="entry name" value="DNA_helicase_pif1-like_DEAD"/>
</dbReference>
<name>A0A5B7BS78_DAVIN</name>
<dbReference type="AlphaFoldDB" id="A0A5B7BS78"/>
<keyword evidence="3 9" id="KW-0378">Hydrolase</keyword>
<evidence type="ECO:0000256" key="8">
    <source>
        <dbReference type="ARBA" id="ARBA00023235"/>
    </source>
</evidence>
<keyword evidence="6" id="KW-0238">DNA-binding</keyword>
<proteinExistence type="inferred from homology"/>
<evidence type="ECO:0000256" key="9">
    <source>
        <dbReference type="RuleBase" id="RU363044"/>
    </source>
</evidence>
<evidence type="ECO:0000256" key="1">
    <source>
        <dbReference type="ARBA" id="ARBA00022741"/>
    </source>
</evidence>
<dbReference type="InterPro" id="IPR051055">
    <property type="entry name" value="PIF1_helicase"/>
</dbReference>
<evidence type="ECO:0000259" key="11">
    <source>
        <dbReference type="Pfam" id="PF05970"/>
    </source>
</evidence>
<dbReference type="Pfam" id="PF05970">
    <property type="entry name" value="PIF1"/>
    <property type="match status" value="1"/>
</dbReference>
<dbReference type="Pfam" id="PF21530">
    <property type="entry name" value="Pif1_2B_dom"/>
    <property type="match status" value="1"/>
</dbReference>
<evidence type="ECO:0000256" key="5">
    <source>
        <dbReference type="ARBA" id="ARBA00022840"/>
    </source>
</evidence>
<comment type="similarity">
    <text evidence="9">Belongs to the helicase family.</text>
</comment>